<evidence type="ECO:0000256" key="1">
    <source>
        <dbReference type="ARBA" id="ARBA00009437"/>
    </source>
</evidence>
<proteinExistence type="inferred from homology"/>
<evidence type="ECO:0000313" key="6">
    <source>
        <dbReference type="EMBL" id="GAA0281778.1"/>
    </source>
</evidence>
<organism evidence="6 7">
    <name type="scientific">Cryptosporangium japonicum</name>
    <dbReference type="NCBI Taxonomy" id="80872"/>
    <lineage>
        <taxon>Bacteria</taxon>
        <taxon>Bacillati</taxon>
        <taxon>Actinomycetota</taxon>
        <taxon>Actinomycetes</taxon>
        <taxon>Cryptosporangiales</taxon>
        <taxon>Cryptosporangiaceae</taxon>
        <taxon>Cryptosporangium</taxon>
    </lineage>
</organism>
<evidence type="ECO:0000256" key="3">
    <source>
        <dbReference type="ARBA" id="ARBA00023125"/>
    </source>
</evidence>
<dbReference type="InterPro" id="IPR036388">
    <property type="entry name" value="WH-like_DNA-bd_sf"/>
</dbReference>
<dbReference type="Gene3D" id="1.10.10.10">
    <property type="entry name" value="Winged helix-like DNA-binding domain superfamily/Winged helix DNA-binding domain"/>
    <property type="match status" value="1"/>
</dbReference>
<evidence type="ECO:0000259" key="5">
    <source>
        <dbReference type="PROSITE" id="PS50931"/>
    </source>
</evidence>
<dbReference type="InterPro" id="IPR000847">
    <property type="entry name" value="LysR_HTH_N"/>
</dbReference>
<dbReference type="PRINTS" id="PR00039">
    <property type="entry name" value="HTHLYSR"/>
</dbReference>
<dbReference type="PROSITE" id="PS50931">
    <property type="entry name" value="HTH_LYSR"/>
    <property type="match status" value="1"/>
</dbReference>
<dbReference type="SUPFAM" id="SSF53850">
    <property type="entry name" value="Periplasmic binding protein-like II"/>
    <property type="match status" value="1"/>
</dbReference>
<dbReference type="Proteomes" id="UP001500967">
    <property type="component" value="Unassembled WGS sequence"/>
</dbReference>
<evidence type="ECO:0000256" key="4">
    <source>
        <dbReference type="ARBA" id="ARBA00023163"/>
    </source>
</evidence>
<feature type="domain" description="HTH lysR-type" evidence="5">
    <location>
        <begin position="13"/>
        <end position="70"/>
    </location>
</feature>
<comment type="caution">
    <text evidence="6">The sequence shown here is derived from an EMBL/GenBank/DDBJ whole genome shotgun (WGS) entry which is preliminary data.</text>
</comment>
<protein>
    <submittedName>
        <fullName evidence="6">LysR family transcriptional regulator</fullName>
    </submittedName>
</protein>
<dbReference type="InterPro" id="IPR050389">
    <property type="entry name" value="LysR-type_TF"/>
</dbReference>
<dbReference type="EMBL" id="BAAAGX010000046">
    <property type="protein sequence ID" value="GAA0281778.1"/>
    <property type="molecule type" value="Genomic_DNA"/>
</dbReference>
<evidence type="ECO:0000256" key="2">
    <source>
        <dbReference type="ARBA" id="ARBA00023015"/>
    </source>
</evidence>
<keyword evidence="3" id="KW-0238">DNA-binding</keyword>
<reference evidence="7" key="1">
    <citation type="journal article" date="2019" name="Int. J. Syst. Evol. Microbiol.">
        <title>The Global Catalogue of Microorganisms (GCM) 10K type strain sequencing project: providing services to taxonomists for standard genome sequencing and annotation.</title>
        <authorList>
            <consortium name="The Broad Institute Genomics Platform"/>
            <consortium name="The Broad Institute Genome Sequencing Center for Infectious Disease"/>
            <person name="Wu L."/>
            <person name="Ma J."/>
        </authorList>
    </citation>
    <scope>NUCLEOTIDE SEQUENCE [LARGE SCALE GENOMIC DNA]</scope>
    <source>
        <strain evidence="7">JCM 10425</strain>
    </source>
</reference>
<dbReference type="InterPro" id="IPR036390">
    <property type="entry name" value="WH_DNA-bd_sf"/>
</dbReference>
<keyword evidence="7" id="KW-1185">Reference proteome</keyword>
<dbReference type="PANTHER" id="PTHR30118">
    <property type="entry name" value="HTH-TYPE TRANSCRIPTIONAL REGULATOR LEUO-RELATED"/>
    <property type="match status" value="1"/>
</dbReference>
<sequence>MASMPGRVNLAGLDLNLLVALNALIEEQNVTRAGERVGLTQPAMSAALARLRRHFGDELMVRHGNRYELTPLGVALRHRTEMAVAAVERVFGAQPDFDPLTAEREFTVLLSDYALMVLGPIVANLLEERAPGVRLRLEPHGPSVIDDAETTLRGNDLLLLPHGFISDYPSQDLYTDGWVCVLSADHPTIGDSISAEELRSLPWVTQYHRPTAATTADRQLALLGFEHRVDLVIESFLPLPFLLSGTRRVALLQRRLAERLAAAAGVRILPCPIEVTDLVEAAWWHPLHAADPAHQWLRRLFADAAAQLDIQPVDREHVN</sequence>
<accession>A0ABP3EZA7</accession>
<keyword evidence="4" id="KW-0804">Transcription</keyword>
<name>A0ABP3EZA7_9ACTN</name>
<keyword evidence="2" id="KW-0805">Transcription regulation</keyword>
<dbReference type="PANTHER" id="PTHR30118:SF15">
    <property type="entry name" value="TRANSCRIPTIONAL REGULATORY PROTEIN"/>
    <property type="match status" value="1"/>
</dbReference>
<dbReference type="SUPFAM" id="SSF46785">
    <property type="entry name" value="Winged helix' DNA-binding domain"/>
    <property type="match status" value="1"/>
</dbReference>
<gene>
    <name evidence="6" type="ORF">GCM10009539_82070</name>
</gene>
<evidence type="ECO:0000313" key="7">
    <source>
        <dbReference type="Proteomes" id="UP001500967"/>
    </source>
</evidence>
<dbReference type="Gene3D" id="3.40.190.10">
    <property type="entry name" value="Periplasmic binding protein-like II"/>
    <property type="match status" value="2"/>
</dbReference>
<comment type="similarity">
    <text evidence="1">Belongs to the LysR transcriptional regulatory family.</text>
</comment>
<dbReference type="Pfam" id="PF03466">
    <property type="entry name" value="LysR_substrate"/>
    <property type="match status" value="1"/>
</dbReference>
<dbReference type="InterPro" id="IPR005119">
    <property type="entry name" value="LysR_subst-bd"/>
</dbReference>
<dbReference type="Pfam" id="PF00126">
    <property type="entry name" value="HTH_1"/>
    <property type="match status" value="1"/>
</dbReference>